<dbReference type="Proteomes" id="UP000012073">
    <property type="component" value="Unassembled WGS sequence"/>
</dbReference>
<evidence type="ECO:0000256" key="2">
    <source>
        <dbReference type="ARBA" id="ARBA00008142"/>
    </source>
</evidence>
<protein>
    <recommendedName>
        <fullName evidence="3">nucleoside-diphosphate kinase</fullName>
        <ecNumber evidence="3">2.7.4.6</ecNumber>
    </recommendedName>
</protein>
<dbReference type="PROSITE" id="PS51374">
    <property type="entry name" value="NDPK_LIKE"/>
    <property type="match status" value="1"/>
</dbReference>
<dbReference type="SMART" id="SM00562">
    <property type="entry name" value="NDK"/>
    <property type="match status" value="1"/>
</dbReference>
<evidence type="ECO:0000256" key="6">
    <source>
        <dbReference type="PROSITE-ProRule" id="PRU00706"/>
    </source>
</evidence>
<keyword evidence="4" id="KW-0808">Transferase</keyword>
<feature type="active site" description="Pros-phosphohistidine intermediate" evidence="6">
    <location>
        <position position="117"/>
    </location>
</feature>
<dbReference type="PhylomeDB" id="R7QFZ7"/>
<evidence type="ECO:0000313" key="10">
    <source>
        <dbReference type="Proteomes" id="UP000012073"/>
    </source>
</evidence>
<dbReference type="CDD" id="cd04413">
    <property type="entry name" value="NDPk_I"/>
    <property type="match status" value="1"/>
</dbReference>
<keyword evidence="5 9" id="KW-0418">Kinase</keyword>
<dbReference type="SUPFAM" id="SSF54919">
    <property type="entry name" value="Nucleoside diphosphate kinase, NDK"/>
    <property type="match status" value="1"/>
</dbReference>
<dbReference type="EMBL" id="HG001797">
    <property type="protein sequence ID" value="CDF36693.1"/>
    <property type="molecule type" value="Genomic_DNA"/>
</dbReference>
<feature type="binding site" evidence="6">
    <location>
        <position position="11"/>
    </location>
    <ligand>
        <name>ATP</name>
        <dbReference type="ChEBI" id="CHEBI:30616"/>
    </ligand>
</feature>
<feature type="binding site" evidence="6">
    <location>
        <position position="59"/>
    </location>
    <ligand>
        <name>ATP</name>
        <dbReference type="ChEBI" id="CHEBI:30616"/>
    </ligand>
</feature>
<dbReference type="InterPro" id="IPR001564">
    <property type="entry name" value="Nucleoside_diP_kinase"/>
</dbReference>
<dbReference type="InterPro" id="IPR036850">
    <property type="entry name" value="NDK-like_dom_sf"/>
</dbReference>
<dbReference type="GO" id="GO:0006241">
    <property type="term" value="P:CTP biosynthetic process"/>
    <property type="evidence" value="ECO:0007669"/>
    <property type="project" value="InterPro"/>
</dbReference>
<feature type="binding site" evidence="6">
    <location>
        <position position="114"/>
    </location>
    <ligand>
        <name>ATP</name>
        <dbReference type="ChEBI" id="CHEBI:30616"/>
    </ligand>
</feature>
<dbReference type="GeneID" id="17324229"/>
<dbReference type="AlphaFoldDB" id="R7QFZ7"/>
<gene>
    <name evidence="9" type="ORF">CHC_T00009258001</name>
</gene>
<dbReference type="PRINTS" id="PR01243">
    <property type="entry name" value="NUCDPKINASE"/>
</dbReference>
<comment type="similarity">
    <text evidence="2 6 7">Belongs to the NDK family.</text>
</comment>
<dbReference type="GO" id="GO:0006183">
    <property type="term" value="P:GTP biosynthetic process"/>
    <property type="evidence" value="ECO:0007669"/>
    <property type="project" value="InterPro"/>
</dbReference>
<dbReference type="GO" id="GO:0004550">
    <property type="term" value="F:nucleoside diphosphate kinase activity"/>
    <property type="evidence" value="ECO:0007669"/>
    <property type="project" value="UniProtKB-EC"/>
</dbReference>
<evidence type="ECO:0000313" key="9">
    <source>
        <dbReference type="EMBL" id="CDF36693.1"/>
    </source>
</evidence>
<dbReference type="FunFam" id="3.30.70.141:FF:000002">
    <property type="entry name" value="Nucleoside diphosphate kinase"/>
    <property type="match status" value="1"/>
</dbReference>
<comment type="cofactor">
    <cofactor evidence="1">
        <name>Mg(2+)</name>
        <dbReference type="ChEBI" id="CHEBI:18420"/>
    </cofactor>
</comment>
<dbReference type="NCBIfam" id="NF001908">
    <property type="entry name" value="PRK00668.1"/>
    <property type="match status" value="1"/>
</dbReference>
<organism evidence="9 10">
    <name type="scientific">Chondrus crispus</name>
    <name type="common">Carrageen Irish moss</name>
    <name type="synonym">Polymorpha crispa</name>
    <dbReference type="NCBI Taxonomy" id="2769"/>
    <lineage>
        <taxon>Eukaryota</taxon>
        <taxon>Rhodophyta</taxon>
        <taxon>Florideophyceae</taxon>
        <taxon>Rhodymeniophycidae</taxon>
        <taxon>Gigartinales</taxon>
        <taxon>Gigartinaceae</taxon>
        <taxon>Chondrus</taxon>
    </lineage>
</organism>
<dbReference type="KEGG" id="ccp:CHC_T00009258001"/>
<keyword evidence="10" id="KW-1185">Reference proteome</keyword>
<dbReference type="STRING" id="2769.R7QFZ7"/>
<evidence type="ECO:0000256" key="7">
    <source>
        <dbReference type="RuleBase" id="RU004011"/>
    </source>
</evidence>
<evidence type="ECO:0000256" key="5">
    <source>
        <dbReference type="ARBA" id="ARBA00022777"/>
    </source>
</evidence>
<evidence type="ECO:0000256" key="4">
    <source>
        <dbReference type="ARBA" id="ARBA00022679"/>
    </source>
</evidence>
<proteinExistence type="inferred from homology"/>
<dbReference type="RefSeq" id="XP_005716512.1">
    <property type="nucleotide sequence ID" value="XM_005716455.1"/>
</dbReference>
<feature type="binding site" evidence="6">
    <location>
        <position position="104"/>
    </location>
    <ligand>
        <name>ATP</name>
        <dbReference type="ChEBI" id="CHEBI:30616"/>
    </ligand>
</feature>
<dbReference type="PANTHER" id="PTHR11349">
    <property type="entry name" value="NUCLEOSIDE DIPHOSPHATE KINASE"/>
    <property type="match status" value="1"/>
</dbReference>
<dbReference type="GO" id="GO:0006228">
    <property type="term" value="P:UTP biosynthetic process"/>
    <property type="evidence" value="ECO:0007669"/>
    <property type="project" value="InterPro"/>
</dbReference>
<evidence type="ECO:0000256" key="1">
    <source>
        <dbReference type="ARBA" id="ARBA00001946"/>
    </source>
</evidence>
<dbReference type="InterPro" id="IPR034907">
    <property type="entry name" value="NDK-like_dom"/>
</dbReference>
<accession>R7QFZ7</accession>
<feature type="domain" description="Nucleoside diphosphate kinase-like" evidence="8">
    <location>
        <begin position="3"/>
        <end position="140"/>
    </location>
</feature>
<evidence type="ECO:0000259" key="8">
    <source>
        <dbReference type="SMART" id="SM00562"/>
    </source>
</evidence>
<dbReference type="Pfam" id="PF00334">
    <property type="entry name" value="NDK"/>
    <property type="match status" value="1"/>
</dbReference>
<name>R7QFZ7_CHOCR</name>
<sequence>MSSERSFIMIKPDGVQRNLVSEIIGRFERRGYKLCGLKMVQPTRQLAESHYADLSERPFFGDLCTFLSSSPVVAMVWAGADVVKQGRTMIGATDPLKSAPGTIRGDLALVTGKNVIHGSDSCENAEKEIALWFKDGEVCNYEQVTAPWIYE</sequence>
<dbReference type="HAMAP" id="MF_00451">
    <property type="entry name" value="NDP_kinase"/>
    <property type="match status" value="1"/>
</dbReference>
<dbReference type="OrthoDB" id="2162449at2759"/>
<feature type="binding site" evidence="6">
    <location>
        <position position="93"/>
    </location>
    <ligand>
        <name>ATP</name>
        <dbReference type="ChEBI" id="CHEBI:30616"/>
    </ligand>
</feature>
<dbReference type="Gramene" id="CDF36693">
    <property type="protein sequence ID" value="CDF36693"/>
    <property type="gene ID" value="CHC_T00009258001"/>
</dbReference>
<dbReference type="Gene3D" id="3.30.70.141">
    <property type="entry name" value="Nucleoside diphosphate kinase-like domain"/>
    <property type="match status" value="1"/>
</dbReference>
<dbReference type="EC" id="2.7.4.6" evidence="3"/>
<evidence type="ECO:0000256" key="3">
    <source>
        <dbReference type="ARBA" id="ARBA00012966"/>
    </source>
</evidence>
<feature type="binding site" evidence="6">
    <location>
        <position position="87"/>
    </location>
    <ligand>
        <name>ATP</name>
        <dbReference type="ChEBI" id="CHEBI:30616"/>
    </ligand>
</feature>
<reference evidence="10" key="1">
    <citation type="journal article" date="2013" name="Proc. Natl. Acad. Sci. U.S.A.">
        <title>Genome structure and metabolic features in the red seaweed Chondrus crispus shed light on evolution of the Archaeplastida.</title>
        <authorList>
            <person name="Collen J."/>
            <person name="Porcel B."/>
            <person name="Carre W."/>
            <person name="Ball S.G."/>
            <person name="Chaparro C."/>
            <person name="Tonon T."/>
            <person name="Barbeyron T."/>
            <person name="Michel G."/>
            <person name="Noel B."/>
            <person name="Valentin K."/>
            <person name="Elias M."/>
            <person name="Artiguenave F."/>
            <person name="Arun A."/>
            <person name="Aury J.M."/>
            <person name="Barbosa-Neto J.F."/>
            <person name="Bothwell J.H."/>
            <person name="Bouget F.Y."/>
            <person name="Brillet L."/>
            <person name="Cabello-Hurtado F."/>
            <person name="Capella-Gutierrez S."/>
            <person name="Charrier B."/>
            <person name="Cladiere L."/>
            <person name="Cock J.M."/>
            <person name="Coelho S.M."/>
            <person name="Colleoni C."/>
            <person name="Czjzek M."/>
            <person name="Da Silva C."/>
            <person name="Delage L."/>
            <person name="Denoeud F."/>
            <person name="Deschamps P."/>
            <person name="Dittami S.M."/>
            <person name="Gabaldon T."/>
            <person name="Gachon C.M."/>
            <person name="Groisillier A."/>
            <person name="Herve C."/>
            <person name="Jabbari K."/>
            <person name="Katinka M."/>
            <person name="Kloareg B."/>
            <person name="Kowalczyk N."/>
            <person name="Labadie K."/>
            <person name="Leblanc C."/>
            <person name="Lopez P.J."/>
            <person name="McLachlan D.H."/>
            <person name="Meslet-Cladiere L."/>
            <person name="Moustafa A."/>
            <person name="Nehr Z."/>
            <person name="Nyvall Collen P."/>
            <person name="Panaud O."/>
            <person name="Partensky F."/>
            <person name="Poulain J."/>
            <person name="Rensing S.A."/>
            <person name="Rousvoal S."/>
            <person name="Samson G."/>
            <person name="Symeonidi A."/>
            <person name="Weissenbach J."/>
            <person name="Zambounis A."/>
            <person name="Wincker P."/>
            <person name="Boyen C."/>
        </authorList>
    </citation>
    <scope>NUCLEOTIDE SEQUENCE [LARGE SCALE GENOMIC DNA]</scope>
    <source>
        <strain evidence="10">cv. Stackhouse</strain>
    </source>
</reference>
<dbReference type="OMA" id="LLNWECC"/>